<evidence type="ECO:0000256" key="4">
    <source>
        <dbReference type="SAM" id="MobiDB-lite"/>
    </source>
</evidence>
<evidence type="ECO:0000256" key="5">
    <source>
        <dbReference type="SAM" id="SignalP"/>
    </source>
</evidence>
<evidence type="ECO:0000256" key="1">
    <source>
        <dbReference type="ARBA" id="ARBA00022722"/>
    </source>
</evidence>
<dbReference type="PROSITE" id="PS01284">
    <property type="entry name" value="TNASE_2"/>
    <property type="match status" value="1"/>
</dbReference>
<feature type="compositionally biased region" description="Basic and acidic residues" evidence="4">
    <location>
        <begin position="203"/>
        <end position="221"/>
    </location>
</feature>
<dbReference type="PANTHER" id="PTHR12302:SF3">
    <property type="entry name" value="SERINE_THREONINE-PROTEIN KINASE 31"/>
    <property type="match status" value="1"/>
</dbReference>
<dbReference type="InterPro" id="IPR035437">
    <property type="entry name" value="SNase_OB-fold_sf"/>
</dbReference>
<feature type="domain" description="TNase-like" evidence="6">
    <location>
        <begin position="49"/>
        <end position="178"/>
    </location>
</feature>
<organism evidence="7 8">
    <name type="scientific">Brevibacillus laterosporus</name>
    <name type="common">Bacillus laterosporus</name>
    <dbReference type="NCBI Taxonomy" id="1465"/>
    <lineage>
        <taxon>Bacteria</taxon>
        <taxon>Bacillati</taxon>
        <taxon>Bacillota</taxon>
        <taxon>Bacilli</taxon>
        <taxon>Bacillales</taxon>
        <taxon>Paenibacillaceae</taxon>
        <taxon>Brevibacillus</taxon>
    </lineage>
</organism>
<dbReference type="Proteomes" id="UP000319432">
    <property type="component" value="Chromosome"/>
</dbReference>
<dbReference type="OrthoDB" id="4376109at2"/>
<keyword evidence="8" id="KW-1185">Reference proteome</keyword>
<evidence type="ECO:0000256" key="3">
    <source>
        <dbReference type="ARBA" id="ARBA00022801"/>
    </source>
</evidence>
<dbReference type="PANTHER" id="PTHR12302">
    <property type="entry name" value="EBNA2 BINDING PROTEIN P100"/>
    <property type="match status" value="1"/>
</dbReference>
<dbReference type="AlphaFoldDB" id="A0A518V8Z9"/>
<keyword evidence="5" id="KW-0732">Signal</keyword>
<dbReference type="InterPro" id="IPR002071">
    <property type="entry name" value="Thermonucl_AS"/>
</dbReference>
<dbReference type="Gene3D" id="2.40.50.90">
    <property type="match status" value="1"/>
</dbReference>
<accession>A0A518V8Z9</accession>
<dbReference type="CDD" id="cd00175">
    <property type="entry name" value="SNc"/>
    <property type="match status" value="1"/>
</dbReference>
<dbReference type="GO" id="GO:0004519">
    <property type="term" value="F:endonuclease activity"/>
    <property type="evidence" value="ECO:0007669"/>
    <property type="project" value="UniProtKB-KW"/>
</dbReference>
<dbReference type="GO" id="GO:0016787">
    <property type="term" value="F:hydrolase activity"/>
    <property type="evidence" value="ECO:0007669"/>
    <property type="project" value="UniProtKB-KW"/>
</dbReference>
<evidence type="ECO:0000259" key="6">
    <source>
        <dbReference type="PROSITE" id="PS50830"/>
    </source>
</evidence>
<evidence type="ECO:0000313" key="7">
    <source>
        <dbReference type="EMBL" id="QDX93443.1"/>
    </source>
</evidence>
<evidence type="ECO:0000313" key="8">
    <source>
        <dbReference type="Proteomes" id="UP000319432"/>
    </source>
</evidence>
<sequence>MEDMYMNTMITNTKRLVAILSLGVVLVVSGCATAKETPVQEINEPTPNGKMKVKIDRVVDGDTFKTAKGEKVRLIGVDTPETVKPNNPVEPYGKEASNYTKKMLEGKEVTLQFDVQPFDRYQRLLAYVYLEDGTFYNEHLVHEGYARIMTVPPNVAQAEVFLKAEQDARENNRGLWALDIYQKVDQDKKKGTPSSSKASGAQKHKDPTEKKQSSEQTEKNKQQIKGNINSKGEKIYHVPGGRYYDQTKPEEWFDKEEDAIKAGFRKSKE</sequence>
<gene>
    <name evidence="7" type="ORF">EEL30_14795</name>
</gene>
<protein>
    <submittedName>
        <fullName evidence="7">Nuclease</fullName>
    </submittedName>
</protein>
<keyword evidence="1" id="KW-0540">Nuclease</keyword>
<dbReference type="InterPro" id="IPR016071">
    <property type="entry name" value="Staphylococal_nuclease_OB-fold"/>
</dbReference>
<dbReference type="GO" id="GO:0003676">
    <property type="term" value="F:nucleic acid binding"/>
    <property type="evidence" value="ECO:0007669"/>
    <property type="project" value="InterPro"/>
</dbReference>
<dbReference type="EMBL" id="CP033464">
    <property type="protein sequence ID" value="QDX93443.1"/>
    <property type="molecule type" value="Genomic_DNA"/>
</dbReference>
<dbReference type="Pfam" id="PF00565">
    <property type="entry name" value="SNase"/>
    <property type="match status" value="1"/>
</dbReference>
<dbReference type="PROSITE" id="PS50830">
    <property type="entry name" value="TNASE_3"/>
    <property type="match status" value="1"/>
</dbReference>
<name>A0A518V8Z9_BRELA</name>
<keyword evidence="3" id="KW-0378">Hydrolase</keyword>
<feature type="chain" id="PRO_5023138705" evidence="5">
    <location>
        <begin position="35"/>
        <end position="269"/>
    </location>
</feature>
<feature type="signal peptide" evidence="5">
    <location>
        <begin position="1"/>
        <end position="34"/>
    </location>
</feature>
<dbReference type="SMART" id="SM00318">
    <property type="entry name" value="SNc"/>
    <property type="match status" value="1"/>
</dbReference>
<feature type="region of interest" description="Disordered" evidence="4">
    <location>
        <begin position="186"/>
        <end position="251"/>
    </location>
</feature>
<evidence type="ECO:0000256" key="2">
    <source>
        <dbReference type="ARBA" id="ARBA00022759"/>
    </source>
</evidence>
<keyword evidence="2" id="KW-0255">Endonuclease</keyword>
<dbReference type="SUPFAM" id="SSF50199">
    <property type="entry name" value="Staphylococcal nuclease"/>
    <property type="match status" value="1"/>
</dbReference>
<reference evidence="7 8" key="1">
    <citation type="submission" date="2018-11" db="EMBL/GenBank/DDBJ databases">
        <title>Phylogenetic determinants of toxin gene distribution in genomes of Brevibacillus laterosporus.</title>
        <authorList>
            <person name="Glare T.R."/>
            <person name="Durrant A."/>
            <person name="Berry C."/>
            <person name="Palma L."/>
            <person name="Ormskirk M."/>
            <person name="Cox M.O."/>
        </authorList>
    </citation>
    <scope>NUCLEOTIDE SEQUENCE [LARGE SCALE GENOMIC DNA]</scope>
    <source>
        <strain evidence="7 8">1821L</strain>
    </source>
</reference>
<proteinExistence type="predicted"/>